<accession>A0ABT4KBT0</accession>
<sequence length="56" mass="6387">MRASQEINVTVTFDGGAIIGKYPFWMPDAKIVDAAISRLPFPREMYRNVKVERGDE</sequence>
<evidence type="ECO:0000313" key="2">
    <source>
        <dbReference type="Proteomes" id="UP001079430"/>
    </source>
</evidence>
<proteinExistence type="predicted"/>
<dbReference type="Proteomes" id="UP001079430">
    <property type="component" value="Unassembled WGS sequence"/>
</dbReference>
<keyword evidence="2" id="KW-1185">Reference proteome</keyword>
<evidence type="ECO:0000313" key="1">
    <source>
        <dbReference type="EMBL" id="MCZ4089372.1"/>
    </source>
</evidence>
<comment type="caution">
    <text evidence="1">The sequence shown here is derived from an EMBL/GenBank/DDBJ whole genome shotgun (WGS) entry which is preliminary data.</text>
</comment>
<dbReference type="EMBL" id="JAPVOI010000004">
    <property type="protein sequence ID" value="MCZ4089372.1"/>
    <property type="molecule type" value="Genomic_DNA"/>
</dbReference>
<gene>
    <name evidence="1" type="ORF">O3W52_04645</name>
</gene>
<dbReference type="RefSeq" id="WP_269275978.1">
    <property type="nucleotide sequence ID" value="NZ_JAPVOI010000004.1"/>
</dbReference>
<name>A0ABT4KBT0_9HYPH</name>
<organism evidence="1 2">
    <name type="scientific">Sinorhizobium psoraleae</name>
    <dbReference type="NCBI Taxonomy" id="520838"/>
    <lineage>
        <taxon>Bacteria</taxon>
        <taxon>Pseudomonadati</taxon>
        <taxon>Pseudomonadota</taxon>
        <taxon>Alphaproteobacteria</taxon>
        <taxon>Hyphomicrobiales</taxon>
        <taxon>Rhizobiaceae</taxon>
        <taxon>Sinorhizobium/Ensifer group</taxon>
        <taxon>Sinorhizobium</taxon>
    </lineage>
</organism>
<reference evidence="1" key="1">
    <citation type="submission" date="2022-10" db="EMBL/GenBank/DDBJ databases">
        <title>Whole genome sequencing of three plant growth promoting bacteria isolated from Vachellia tortilis subsp. raddiana in Morocco.</title>
        <authorList>
            <person name="Hnini M."/>
            <person name="Zouagui R."/>
            <person name="Zouagui H."/>
            <person name="Chemao Elfihri M.-W."/>
            <person name="Ibrahimi A."/>
            <person name="Sbabou L."/>
            <person name="Aurag J."/>
        </authorList>
    </citation>
    <scope>NUCLEOTIDE SEQUENCE</scope>
    <source>
        <strain evidence="1">LMR678</strain>
    </source>
</reference>
<protein>
    <submittedName>
        <fullName evidence="1">Uncharacterized protein</fullName>
    </submittedName>
</protein>